<dbReference type="STRING" id="330734.ABA45_09945"/>
<reference evidence="3 4" key="1">
    <citation type="submission" date="2015-05" db="EMBL/GenBank/DDBJ databases">
        <title>Complete genome of Marinobacter psychrophilus strain 20041T isolated from sea-ice of the Canadian Basin.</title>
        <authorList>
            <person name="Song L."/>
            <person name="Ren L."/>
            <person name="Yu Y."/>
            <person name="Wang X."/>
        </authorList>
    </citation>
    <scope>NUCLEOTIDE SEQUENCE [LARGE SCALE GENOMIC DNA]</scope>
    <source>
        <strain evidence="3 4">20041</strain>
    </source>
</reference>
<feature type="coiled-coil region" evidence="1">
    <location>
        <begin position="17"/>
        <end position="44"/>
    </location>
</feature>
<name>A0A0H4I191_9GAMM</name>
<organism evidence="3 4">
    <name type="scientific">Marinobacter psychrophilus</name>
    <dbReference type="NCBI Taxonomy" id="330734"/>
    <lineage>
        <taxon>Bacteria</taxon>
        <taxon>Pseudomonadati</taxon>
        <taxon>Pseudomonadota</taxon>
        <taxon>Gammaproteobacteria</taxon>
        <taxon>Pseudomonadales</taxon>
        <taxon>Marinobacteraceae</taxon>
        <taxon>Marinobacter</taxon>
    </lineage>
</organism>
<evidence type="ECO:0000256" key="1">
    <source>
        <dbReference type="SAM" id="Coils"/>
    </source>
</evidence>
<evidence type="ECO:0000313" key="3">
    <source>
        <dbReference type="EMBL" id="AKO52689.1"/>
    </source>
</evidence>
<proteinExistence type="predicted"/>
<protein>
    <submittedName>
        <fullName evidence="3">Chemotaxis protein</fullName>
    </submittedName>
</protein>
<dbReference type="Proteomes" id="UP000036406">
    <property type="component" value="Chromosome"/>
</dbReference>
<evidence type="ECO:0000313" key="4">
    <source>
        <dbReference type="Proteomes" id="UP000036406"/>
    </source>
</evidence>
<gene>
    <name evidence="3" type="ORF">ABA45_09945</name>
</gene>
<dbReference type="InterPro" id="IPR058661">
    <property type="entry name" value="FimL_2nd"/>
</dbReference>
<feature type="domain" description="Scaffold protein FimL second" evidence="2">
    <location>
        <begin position="171"/>
        <end position="303"/>
    </location>
</feature>
<feature type="coiled-coil region" evidence="1">
    <location>
        <begin position="319"/>
        <end position="346"/>
    </location>
</feature>
<dbReference type="GO" id="GO:0000160">
    <property type="term" value="P:phosphorelay signal transduction system"/>
    <property type="evidence" value="ECO:0007669"/>
    <property type="project" value="InterPro"/>
</dbReference>
<sequence>MVQSSLATKSQSFDLVKSEIEQTIRQAENGLARFQENRESEEDLQNCLDCLNQLRGIFTLVELRGGTLLCEEAVSTCNNVPVGAATDKNILLTTLNKALFVLRRYVEYHHNQRQDHPNLLLPVINELREARNEAVYPESWHFKLDLAQRPDFCKGMKLRPVADYTKNYDIMARRMRLTYQVALLGILHERNDAVTKKLISRAARGFARLCNGKPQGQLWCLVEIVADTMLDRAMMFSKARKRLFMAVEKYARQLVYVGADSANKPIPDDLLTDLVYLLHCSGSANPEVAQVLQAFRLAPTEFSDAILEAHSRKLYGPGSDVLKSLSEAMQDELNQLKDKLDIIERGIEPDLAELGSIAETLEKLANTLVMLDLKRLATTANKEAVKLRQLERETRLPDETELHSLADSVLGIEEVVLQIANRGISNDADMASVNPSDSREESLCLREAVWVVADEARNALTLAKRAITAFIESDYDKLHLANVPTTLHTIWGGLVMINDPDAAELLERVGDAIQHQLLDNREPPSEQVLEAMADALTSLEYYIGNIGKHEPGNADLLRLAKTSLDEVRL</sequence>
<dbReference type="PATRIC" id="fig|330734.3.peg.2092"/>
<dbReference type="SUPFAM" id="SSF47226">
    <property type="entry name" value="Histidine-containing phosphotransfer domain, HPT domain"/>
    <property type="match status" value="2"/>
</dbReference>
<evidence type="ECO:0000259" key="2">
    <source>
        <dbReference type="Pfam" id="PF26379"/>
    </source>
</evidence>
<dbReference type="KEGG" id="mpq:ABA45_09945"/>
<dbReference type="EMBL" id="CP011494">
    <property type="protein sequence ID" value="AKO52689.1"/>
    <property type="molecule type" value="Genomic_DNA"/>
</dbReference>
<accession>A0A0H4I191</accession>
<dbReference type="RefSeq" id="WP_048385777.1">
    <property type="nucleotide sequence ID" value="NZ_CP011494.1"/>
</dbReference>
<dbReference type="Pfam" id="PF26379">
    <property type="entry name" value="FimL_2nd"/>
    <property type="match status" value="1"/>
</dbReference>
<dbReference type="InterPro" id="IPR036641">
    <property type="entry name" value="HPT_dom_sf"/>
</dbReference>
<dbReference type="AlphaFoldDB" id="A0A0H4I191"/>
<keyword evidence="1" id="KW-0175">Coiled coil</keyword>
<keyword evidence="4" id="KW-1185">Reference proteome</keyword>